<organism evidence="3 4">
    <name type="scientific">Reticulomyxa filosa</name>
    <dbReference type="NCBI Taxonomy" id="46433"/>
    <lineage>
        <taxon>Eukaryota</taxon>
        <taxon>Sar</taxon>
        <taxon>Rhizaria</taxon>
        <taxon>Retaria</taxon>
        <taxon>Foraminifera</taxon>
        <taxon>Monothalamids</taxon>
        <taxon>Reticulomyxidae</taxon>
        <taxon>Reticulomyxa</taxon>
    </lineage>
</organism>
<dbReference type="AlphaFoldDB" id="X6M378"/>
<protein>
    <submittedName>
        <fullName evidence="3">Viral A-type inclusion protein</fullName>
    </submittedName>
</protein>
<sequence>MAQPEFGYVYGTLSETHKFLDNLSQEESQKVRQVFTIPQPRSATDSLSGNYYDDYNDDRNSGEEKDNAQQLYCLEKKRHAIVSKPVFYMSAILANGQTQVRRYRAKIEEMEEEKKRNDAAIANAEQSIETCKSEQKKVVEGRKQIEETENQLELKEQKKAELERVLNRDIDRQVIEDLKNESRQVLAKMDEIQAQLTTVDDNIKTLQRRRRENDTKQEQIRSFCSERQKALAKMKENRDNHIMQIQELEHHLKVAHEKQSKLQSKKLQCEQLKQASQAKLEEARQKCIGILFLFFKQLLKY</sequence>
<keyword evidence="4" id="KW-1185">Reference proteome</keyword>
<keyword evidence="1" id="KW-0175">Coiled coil</keyword>
<evidence type="ECO:0000313" key="3">
    <source>
        <dbReference type="EMBL" id="ETO08374.1"/>
    </source>
</evidence>
<evidence type="ECO:0000256" key="2">
    <source>
        <dbReference type="SAM" id="MobiDB-lite"/>
    </source>
</evidence>
<gene>
    <name evidence="3" type="ORF">RFI_29013</name>
</gene>
<evidence type="ECO:0000313" key="4">
    <source>
        <dbReference type="Proteomes" id="UP000023152"/>
    </source>
</evidence>
<dbReference type="Proteomes" id="UP000023152">
    <property type="component" value="Unassembled WGS sequence"/>
</dbReference>
<feature type="region of interest" description="Disordered" evidence="2">
    <location>
        <begin position="39"/>
        <end position="64"/>
    </location>
</feature>
<evidence type="ECO:0000256" key="1">
    <source>
        <dbReference type="SAM" id="Coils"/>
    </source>
</evidence>
<comment type="caution">
    <text evidence="3">The sequence shown here is derived from an EMBL/GenBank/DDBJ whole genome shotgun (WGS) entry which is preliminary data.</text>
</comment>
<proteinExistence type="predicted"/>
<name>X6M378_RETFI</name>
<accession>X6M378</accession>
<dbReference type="EMBL" id="ASPP01025087">
    <property type="protein sequence ID" value="ETO08374.1"/>
    <property type="molecule type" value="Genomic_DNA"/>
</dbReference>
<reference evidence="3 4" key="1">
    <citation type="journal article" date="2013" name="Curr. Biol.">
        <title>The Genome of the Foraminiferan Reticulomyxa filosa.</title>
        <authorList>
            <person name="Glockner G."/>
            <person name="Hulsmann N."/>
            <person name="Schleicher M."/>
            <person name="Noegel A.A."/>
            <person name="Eichinger L."/>
            <person name="Gallinger C."/>
            <person name="Pawlowski J."/>
            <person name="Sierra R."/>
            <person name="Euteneuer U."/>
            <person name="Pillet L."/>
            <person name="Moustafa A."/>
            <person name="Platzer M."/>
            <person name="Groth M."/>
            <person name="Szafranski K."/>
            <person name="Schliwa M."/>
        </authorList>
    </citation>
    <scope>NUCLEOTIDE SEQUENCE [LARGE SCALE GENOMIC DNA]</scope>
</reference>
<feature type="coiled-coil region" evidence="1">
    <location>
        <begin position="93"/>
        <end position="286"/>
    </location>
</feature>